<reference evidence="2 3" key="1">
    <citation type="submission" date="2020-07" db="EMBL/GenBank/DDBJ databases">
        <title>Sequencing the genomes of 1000 actinobacteria strains.</title>
        <authorList>
            <person name="Klenk H.-P."/>
        </authorList>
    </citation>
    <scope>NUCLEOTIDE SEQUENCE [LARGE SCALE GENOMIC DNA]</scope>
    <source>
        <strain evidence="2 3">DSM 21350</strain>
    </source>
</reference>
<feature type="chain" id="PRO_5031365785" evidence="1">
    <location>
        <begin position="27"/>
        <end position="133"/>
    </location>
</feature>
<sequence>MPRLALPSLLIALLCGLLGPVAPAVARDSYGRTDAPNGVLRAGCHGYRYHWRITPPTHDWLLETFLRGPGGKRLASGMFDSDSEHERDHSRFRFCRYSTRPGRFTIRAKLTWYKGYEQRTVRLRPSHFRLHRR</sequence>
<protein>
    <submittedName>
        <fullName evidence="2">Uncharacterized protein</fullName>
    </submittedName>
</protein>
<keyword evidence="1" id="KW-0732">Signal</keyword>
<dbReference type="Proteomes" id="UP000535511">
    <property type="component" value="Unassembled WGS sequence"/>
</dbReference>
<dbReference type="RefSeq" id="WP_179663178.1">
    <property type="nucleotide sequence ID" value="NZ_JACCBG010000001.1"/>
</dbReference>
<evidence type="ECO:0000256" key="1">
    <source>
        <dbReference type="SAM" id="SignalP"/>
    </source>
</evidence>
<keyword evidence="3" id="KW-1185">Reference proteome</keyword>
<organism evidence="2 3">
    <name type="scientific">Nocardioides panaciterrulae</name>
    <dbReference type="NCBI Taxonomy" id="661492"/>
    <lineage>
        <taxon>Bacteria</taxon>
        <taxon>Bacillati</taxon>
        <taxon>Actinomycetota</taxon>
        <taxon>Actinomycetes</taxon>
        <taxon>Propionibacteriales</taxon>
        <taxon>Nocardioidaceae</taxon>
        <taxon>Nocardioides</taxon>
    </lineage>
</organism>
<proteinExistence type="predicted"/>
<evidence type="ECO:0000313" key="3">
    <source>
        <dbReference type="Proteomes" id="UP000535511"/>
    </source>
</evidence>
<dbReference type="EMBL" id="JACCBG010000001">
    <property type="protein sequence ID" value="NYD41426.1"/>
    <property type="molecule type" value="Genomic_DNA"/>
</dbReference>
<comment type="caution">
    <text evidence="2">The sequence shown here is derived from an EMBL/GenBank/DDBJ whole genome shotgun (WGS) entry which is preliminary data.</text>
</comment>
<evidence type="ECO:0000313" key="2">
    <source>
        <dbReference type="EMBL" id="NYD41426.1"/>
    </source>
</evidence>
<dbReference type="AlphaFoldDB" id="A0A7Y9E543"/>
<gene>
    <name evidence="2" type="ORF">BJZ21_001509</name>
</gene>
<feature type="signal peptide" evidence="1">
    <location>
        <begin position="1"/>
        <end position="26"/>
    </location>
</feature>
<accession>A0A7Y9E543</accession>
<name>A0A7Y9E543_9ACTN</name>